<evidence type="ECO:0000313" key="3">
    <source>
        <dbReference type="Proteomes" id="UP000502823"/>
    </source>
</evidence>
<evidence type="ECO:0000313" key="2">
    <source>
        <dbReference type="EMBL" id="GFG40339.1"/>
    </source>
</evidence>
<name>A0A6L2Q603_COPFO</name>
<dbReference type="InParanoid" id="A0A6L2Q603"/>
<feature type="region of interest" description="Disordered" evidence="1">
    <location>
        <begin position="107"/>
        <end position="129"/>
    </location>
</feature>
<accession>A0A6L2Q603</accession>
<comment type="caution">
    <text evidence="2">The sequence shown here is derived from an EMBL/GenBank/DDBJ whole genome shotgun (WGS) entry which is preliminary data.</text>
</comment>
<gene>
    <name evidence="2" type="ORF">Cfor_00932</name>
</gene>
<dbReference type="EMBL" id="BLKM01001839">
    <property type="protein sequence ID" value="GFG40339.1"/>
    <property type="molecule type" value="Genomic_DNA"/>
</dbReference>
<keyword evidence="3" id="KW-1185">Reference proteome</keyword>
<protein>
    <submittedName>
        <fullName evidence="2">Uncharacterized protein</fullName>
    </submittedName>
</protein>
<evidence type="ECO:0000256" key="1">
    <source>
        <dbReference type="SAM" id="MobiDB-lite"/>
    </source>
</evidence>
<sequence>METERDEHCHFLHTHIYRGPDGSMGHKVHQKPTKYTSTLTPQDAVEECHTCWPGSQQDLWLPMTHEGQHRKEGTGWRTASPANVVRYTLNRLVERLRLGWVNSYMPSTTGKVSSAREQDQKTTLHPAPKHKNPFCQILINKLYHQGGN</sequence>
<dbReference type="Proteomes" id="UP000502823">
    <property type="component" value="Unassembled WGS sequence"/>
</dbReference>
<reference evidence="3" key="1">
    <citation type="submission" date="2020-01" db="EMBL/GenBank/DDBJ databases">
        <title>Draft genome sequence of the Termite Coptotermes fromosanus.</title>
        <authorList>
            <person name="Itakura S."/>
            <person name="Yosikawa Y."/>
            <person name="Umezawa K."/>
        </authorList>
    </citation>
    <scope>NUCLEOTIDE SEQUENCE [LARGE SCALE GENOMIC DNA]</scope>
</reference>
<dbReference type="AlphaFoldDB" id="A0A6L2Q603"/>
<organism evidence="2 3">
    <name type="scientific">Coptotermes formosanus</name>
    <name type="common">Formosan subterranean termite</name>
    <dbReference type="NCBI Taxonomy" id="36987"/>
    <lineage>
        <taxon>Eukaryota</taxon>
        <taxon>Metazoa</taxon>
        <taxon>Ecdysozoa</taxon>
        <taxon>Arthropoda</taxon>
        <taxon>Hexapoda</taxon>
        <taxon>Insecta</taxon>
        <taxon>Pterygota</taxon>
        <taxon>Neoptera</taxon>
        <taxon>Polyneoptera</taxon>
        <taxon>Dictyoptera</taxon>
        <taxon>Blattodea</taxon>
        <taxon>Blattoidea</taxon>
        <taxon>Termitoidae</taxon>
        <taxon>Rhinotermitidae</taxon>
        <taxon>Coptotermes</taxon>
    </lineage>
</organism>
<proteinExistence type="predicted"/>